<protein>
    <submittedName>
        <fullName evidence="4">Response regulator receiver domain-containing protein</fullName>
    </submittedName>
</protein>
<dbReference type="InterPro" id="IPR011006">
    <property type="entry name" value="CheY-like_superfamily"/>
</dbReference>
<evidence type="ECO:0000313" key="5">
    <source>
        <dbReference type="Proteomes" id="UP000245535"/>
    </source>
</evidence>
<dbReference type="SMART" id="SM00448">
    <property type="entry name" value="REC"/>
    <property type="match status" value="1"/>
</dbReference>
<dbReference type="Pfam" id="PF00072">
    <property type="entry name" value="Response_reg"/>
    <property type="match status" value="1"/>
</dbReference>
<dbReference type="EMBL" id="QGDO01000001">
    <property type="protein sequence ID" value="PWJ44137.1"/>
    <property type="molecule type" value="Genomic_DNA"/>
</dbReference>
<accession>A0A316A354</accession>
<dbReference type="CDD" id="cd00156">
    <property type="entry name" value="REC"/>
    <property type="match status" value="1"/>
</dbReference>
<dbReference type="SUPFAM" id="SSF52172">
    <property type="entry name" value="CheY-like"/>
    <property type="match status" value="1"/>
</dbReference>
<proteinExistence type="predicted"/>
<dbReference type="InterPro" id="IPR001789">
    <property type="entry name" value="Sig_transdc_resp-reg_receiver"/>
</dbReference>
<evidence type="ECO:0000259" key="3">
    <source>
        <dbReference type="PROSITE" id="PS50110"/>
    </source>
</evidence>
<evidence type="ECO:0000256" key="1">
    <source>
        <dbReference type="ARBA" id="ARBA00022553"/>
    </source>
</evidence>
<dbReference type="SUPFAM" id="SSF53649">
    <property type="entry name" value="Alkaline phosphatase-like"/>
    <property type="match status" value="1"/>
</dbReference>
<comment type="caution">
    <text evidence="4">The sequence shown here is derived from an EMBL/GenBank/DDBJ whole genome shotgun (WGS) entry which is preliminary data.</text>
</comment>
<dbReference type="OrthoDB" id="9813025at2"/>
<dbReference type="GO" id="GO:0000160">
    <property type="term" value="P:phosphorelay signal transduction system"/>
    <property type="evidence" value="ECO:0007669"/>
    <property type="project" value="InterPro"/>
</dbReference>
<evidence type="ECO:0000313" key="4">
    <source>
        <dbReference type="EMBL" id="PWJ44137.1"/>
    </source>
</evidence>
<dbReference type="Gene3D" id="3.40.50.2300">
    <property type="match status" value="1"/>
</dbReference>
<dbReference type="Pfam" id="PF08665">
    <property type="entry name" value="PglZ"/>
    <property type="match status" value="1"/>
</dbReference>
<reference evidence="4 5" key="1">
    <citation type="submission" date="2018-03" db="EMBL/GenBank/DDBJ databases">
        <title>Genomic Encyclopedia of Archaeal and Bacterial Type Strains, Phase II (KMG-II): from individual species to whole genera.</title>
        <authorList>
            <person name="Goeker M."/>
        </authorList>
    </citation>
    <scope>NUCLEOTIDE SEQUENCE [LARGE SCALE GENOMIC DNA]</scope>
    <source>
        <strain evidence="4 5">DSM 28229</strain>
    </source>
</reference>
<feature type="domain" description="Response regulatory" evidence="3">
    <location>
        <begin position="7"/>
        <end position="121"/>
    </location>
</feature>
<keyword evidence="5" id="KW-1185">Reference proteome</keyword>
<dbReference type="InterPro" id="IPR017850">
    <property type="entry name" value="Alkaline_phosphatase_core_sf"/>
</dbReference>
<dbReference type="PROSITE" id="PS50110">
    <property type="entry name" value="RESPONSE_REGULATORY"/>
    <property type="match status" value="1"/>
</dbReference>
<feature type="modified residue" description="4-aspartylphosphate" evidence="2">
    <location>
        <position position="56"/>
    </location>
</feature>
<keyword evidence="1 2" id="KW-0597">Phosphoprotein</keyword>
<dbReference type="PANTHER" id="PTHR44591:SF3">
    <property type="entry name" value="RESPONSE REGULATORY DOMAIN-CONTAINING PROTEIN"/>
    <property type="match status" value="1"/>
</dbReference>
<sequence length="520" mass="60423">MTNQNYNILWADDEIDLLKPHILFLEQKGCSITPVNSGGDAVDLCQSTFFDLIFLDENMPGMTGLETLEAIKQFRPNTPVVMITKSEEEYIMEEAIGAKIADYLIKPINPSQILLSIKKLLDTKRIVTQKTNLSYQQEFQSISSAIGDELDHEDWADLYKKLIHWDLEINQTEHKSMGDVMQMQKTEANVNFTKFIKANYLDWITGDNEEKPIFSDQLIKEKVIPHLSDERPLFFFLIDNLRLDQWKELEPLISEYFTFEEDTTYFSILPTTTSYARNAIFAGMSPLDISQKLPEYWVSDNEEEGKNNYESELLGLQLKKYRPQTKYSYNKIIHTQQSKQVLESLPNLMNNDLNAIVINFVDMLSHARTDLQMMKTLAPDEAAYRSLTKSWFLHSIWFEMLKFLANKDVEVIITTDHGTVRVQKPQKIVGDRNTNTNLRYKQGKSLNYDRKHVFGVADPEEIGLPKQEVSSSYAFASEDQFFAYPNNYNHYVKYYKDTFQHGGISLEEMIIPFVRMKPKN</sequence>
<dbReference type="RefSeq" id="WP_109615652.1">
    <property type="nucleotide sequence ID" value="NZ_QGDO01000001.1"/>
</dbReference>
<dbReference type="AlphaFoldDB" id="A0A316A354"/>
<gene>
    <name evidence="4" type="ORF">BC781_101487</name>
</gene>
<name>A0A316A354_SEDFL</name>
<dbReference type="PANTHER" id="PTHR44591">
    <property type="entry name" value="STRESS RESPONSE REGULATOR PROTEIN 1"/>
    <property type="match status" value="1"/>
</dbReference>
<dbReference type="InterPro" id="IPR050595">
    <property type="entry name" value="Bact_response_regulator"/>
</dbReference>
<dbReference type="Proteomes" id="UP000245535">
    <property type="component" value="Unassembled WGS sequence"/>
</dbReference>
<organism evidence="4 5">
    <name type="scientific">Sediminitomix flava</name>
    <dbReference type="NCBI Taxonomy" id="379075"/>
    <lineage>
        <taxon>Bacteria</taxon>
        <taxon>Pseudomonadati</taxon>
        <taxon>Bacteroidota</taxon>
        <taxon>Cytophagia</taxon>
        <taxon>Cytophagales</taxon>
        <taxon>Flammeovirgaceae</taxon>
        <taxon>Sediminitomix</taxon>
    </lineage>
</organism>
<evidence type="ECO:0000256" key="2">
    <source>
        <dbReference type="PROSITE-ProRule" id="PRU00169"/>
    </source>
</evidence>